<gene>
    <name evidence="1" type="ORF">Cgig2_020760</name>
</gene>
<organism evidence="1 2">
    <name type="scientific">Carnegiea gigantea</name>
    <dbReference type="NCBI Taxonomy" id="171969"/>
    <lineage>
        <taxon>Eukaryota</taxon>
        <taxon>Viridiplantae</taxon>
        <taxon>Streptophyta</taxon>
        <taxon>Embryophyta</taxon>
        <taxon>Tracheophyta</taxon>
        <taxon>Spermatophyta</taxon>
        <taxon>Magnoliopsida</taxon>
        <taxon>eudicotyledons</taxon>
        <taxon>Gunneridae</taxon>
        <taxon>Pentapetalae</taxon>
        <taxon>Caryophyllales</taxon>
        <taxon>Cactineae</taxon>
        <taxon>Cactaceae</taxon>
        <taxon>Cactoideae</taxon>
        <taxon>Echinocereeae</taxon>
        <taxon>Carnegiea</taxon>
    </lineage>
</organism>
<dbReference type="AlphaFoldDB" id="A0A9Q1QAM7"/>
<sequence>MLETSVFPRCPMGVFLAIWYSARMDEWHHGVGPQEVTVEHLLGMGEAQQEQHLTGHRQETYSDRERRRTRSLALPWRTDPLVLRGQRAITYEARFSSPSLERQASGLRNCGGHGLCREPLLGEWYLGSVATSRGVLSFTLPAPLYNDGVGLLVEGHLITLPNPFIEREKRLFRERISTLFYIMVFSDFLSTEQAADYIRETSKWHLRGVVRPPRPLPANYHKLRPYFDLVVVEEAARDFRILEMIQAIFYAMVVNEALKLGVLSRDLAEHLKLCLEGLQRYMCEAWL</sequence>
<reference evidence="1" key="1">
    <citation type="submission" date="2022-04" db="EMBL/GenBank/DDBJ databases">
        <title>Carnegiea gigantea Genome sequencing and assembly v2.</title>
        <authorList>
            <person name="Copetti D."/>
            <person name="Sanderson M.J."/>
            <person name="Burquez A."/>
            <person name="Wojciechowski M.F."/>
        </authorList>
    </citation>
    <scope>NUCLEOTIDE SEQUENCE</scope>
    <source>
        <strain evidence="1">SGP5-SGP5p</strain>
        <tissue evidence="1">Aerial part</tissue>
    </source>
</reference>
<evidence type="ECO:0000313" key="2">
    <source>
        <dbReference type="Proteomes" id="UP001153076"/>
    </source>
</evidence>
<keyword evidence="2" id="KW-1185">Reference proteome</keyword>
<accession>A0A9Q1QAM7</accession>
<protein>
    <submittedName>
        <fullName evidence="1">Uncharacterized protein</fullName>
    </submittedName>
</protein>
<evidence type="ECO:0000313" key="1">
    <source>
        <dbReference type="EMBL" id="KAJ8435117.1"/>
    </source>
</evidence>
<dbReference type="Proteomes" id="UP001153076">
    <property type="component" value="Unassembled WGS sequence"/>
</dbReference>
<dbReference type="EMBL" id="JAKOGI010000431">
    <property type="protein sequence ID" value="KAJ8435117.1"/>
    <property type="molecule type" value="Genomic_DNA"/>
</dbReference>
<comment type="caution">
    <text evidence="1">The sequence shown here is derived from an EMBL/GenBank/DDBJ whole genome shotgun (WGS) entry which is preliminary data.</text>
</comment>
<proteinExistence type="predicted"/>
<name>A0A9Q1QAM7_9CARY</name>